<dbReference type="InterPro" id="IPR001304">
    <property type="entry name" value="C-type_lectin-like"/>
</dbReference>
<comment type="caution">
    <text evidence="8">The sequence shown here is derived from an EMBL/GenBank/DDBJ whole genome shotgun (WGS) entry which is preliminary data.</text>
</comment>
<dbReference type="PROSITE" id="PS50041">
    <property type="entry name" value="C_TYPE_LECTIN_2"/>
    <property type="match status" value="1"/>
</dbReference>
<feature type="transmembrane region" description="Helical" evidence="6">
    <location>
        <begin position="51"/>
        <end position="71"/>
    </location>
</feature>
<dbReference type="EMBL" id="JAPFRF010000011">
    <property type="protein sequence ID" value="KAJ7317279.1"/>
    <property type="molecule type" value="Genomic_DNA"/>
</dbReference>
<dbReference type="OrthoDB" id="9906043at2759"/>
<keyword evidence="6" id="KW-1133">Transmembrane helix</keyword>
<name>A0A9Q1AXF7_9SAUR</name>
<sequence length="217" mass="24178">MIEESVVRETEVSGSGLLRPNREDARQPVAPRSRKAGNAAFIPKCIADKKYTLAAAALVTALIIAVIALAVKKPDSCLPCPPPVDAACPDDWVGYRGKCYYISEDERNWTSSEKFCSSTGASLTVIDTKRDLDFLVNFTHTYHYWIGLSRETGQAWRWPNGTEFENQFEVRGEGNCAYIDRKGLSSSRCTTPNNFLCSQEDACARRKKQTTARRNAL</sequence>
<evidence type="ECO:0000256" key="1">
    <source>
        <dbReference type="ARBA" id="ARBA00004401"/>
    </source>
</evidence>
<dbReference type="InterPro" id="IPR016186">
    <property type="entry name" value="C-type_lectin-like/link_sf"/>
</dbReference>
<dbReference type="Gene3D" id="3.10.100.10">
    <property type="entry name" value="Mannose-Binding Protein A, subunit A"/>
    <property type="match status" value="1"/>
</dbReference>
<organism evidence="8 9">
    <name type="scientific">Phrynocephalus forsythii</name>
    <dbReference type="NCBI Taxonomy" id="171643"/>
    <lineage>
        <taxon>Eukaryota</taxon>
        <taxon>Metazoa</taxon>
        <taxon>Chordata</taxon>
        <taxon>Craniata</taxon>
        <taxon>Vertebrata</taxon>
        <taxon>Euteleostomi</taxon>
        <taxon>Lepidosauria</taxon>
        <taxon>Squamata</taxon>
        <taxon>Bifurcata</taxon>
        <taxon>Unidentata</taxon>
        <taxon>Episquamata</taxon>
        <taxon>Toxicofera</taxon>
        <taxon>Iguania</taxon>
        <taxon>Acrodonta</taxon>
        <taxon>Agamidae</taxon>
        <taxon>Agaminae</taxon>
        <taxon>Phrynocephalus</taxon>
    </lineage>
</organism>
<protein>
    <recommendedName>
        <fullName evidence="7">C-type lectin domain-containing protein</fullName>
    </recommendedName>
</protein>
<gene>
    <name evidence="8" type="ORF">JRQ81_003441</name>
</gene>
<evidence type="ECO:0000256" key="3">
    <source>
        <dbReference type="ARBA" id="ARBA00022525"/>
    </source>
</evidence>
<evidence type="ECO:0000259" key="7">
    <source>
        <dbReference type="PROSITE" id="PS50041"/>
    </source>
</evidence>
<proteinExistence type="predicted"/>
<reference evidence="8" key="1">
    <citation type="journal article" date="2023" name="DNA Res.">
        <title>Chromosome-level genome assembly of Phrynocephalus forsythii using third-generation DNA sequencing and Hi-C analysis.</title>
        <authorList>
            <person name="Qi Y."/>
            <person name="Zhao W."/>
            <person name="Zhao Y."/>
            <person name="Niu C."/>
            <person name="Cao S."/>
            <person name="Zhang Y."/>
        </authorList>
    </citation>
    <scope>NUCLEOTIDE SEQUENCE</scope>
    <source>
        <tissue evidence="8">Muscle</tissue>
    </source>
</reference>
<evidence type="ECO:0000256" key="6">
    <source>
        <dbReference type="SAM" id="Phobius"/>
    </source>
</evidence>
<evidence type="ECO:0000313" key="9">
    <source>
        <dbReference type="Proteomes" id="UP001142489"/>
    </source>
</evidence>
<dbReference type="AlphaFoldDB" id="A0A9Q1AXF7"/>
<dbReference type="InterPro" id="IPR016187">
    <property type="entry name" value="CTDL_fold"/>
</dbReference>
<comment type="subcellular location">
    <subcellularLocation>
        <location evidence="1">Cell membrane</location>
        <topology evidence="1">Single-pass type II membrane protein</topology>
    </subcellularLocation>
    <subcellularLocation>
        <location evidence="2">Secreted</location>
    </subcellularLocation>
</comment>
<feature type="compositionally biased region" description="Basic and acidic residues" evidence="5">
    <location>
        <begin position="1"/>
        <end position="11"/>
    </location>
</feature>
<dbReference type="PANTHER" id="PTHR45710:SF35">
    <property type="entry name" value="C-TYPE LECTIN DOMAIN FAMILY 2 MEMBER D"/>
    <property type="match status" value="1"/>
</dbReference>
<accession>A0A9Q1AXF7</accession>
<dbReference type="InterPro" id="IPR033992">
    <property type="entry name" value="NKR-like_CTLD"/>
</dbReference>
<evidence type="ECO:0000256" key="4">
    <source>
        <dbReference type="ARBA" id="ARBA00022734"/>
    </source>
</evidence>
<feature type="domain" description="C-type lectin" evidence="7">
    <location>
        <begin position="95"/>
        <end position="198"/>
    </location>
</feature>
<dbReference type="GO" id="GO:0030246">
    <property type="term" value="F:carbohydrate binding"/>
    <property type="evidence" value="ECO:0007669"/>
    <property type="project" value="UniProtKB-KW"/>
</dbReference>
<feature type="region of interest" description="Disordered" evidence="5">
    <location>
        <begin position="1"/>
        <end position="31"/>
    </location>
</feature>
<evidence type="ECO:0000256" key="5">
    <source>
        <dbReference type="SAM" id="MobiDB-lite"/>
    </source>
</evidence>
<keyword evidence="3" id="KW-0964">Secreted</keyword>
<dbReference type="GO" id="GO:0005576">
    <property type="term" value="C:extracellular region"/>
    <property type="evidence" value="ECO:0007669"/>
    <property type="project" value="UniProtKB-SubCell"/>
</dbReference>
<evidence type="ECO:0000256" key="2">
    <source>
        <dbReference type="ARBA" id="ARBA00004613"/>
    </source>
</evidence>
<keyword evidence="6" id="KW-0472">Membrane</keyword>
<dbReference type="SMART" id="SM00034">
    <property type="entry name" value="CLECT"/>
    <property type="match status" value="1"/>
</dbReference>
<keyword evidence="6" id="KW-0812">Transmembrane</keyword>
<keyword evidence="9" id="KW-1185">Reference proteome</keyword>
<keyword evidence="4" id="KW-0430">Lectin</keyword>
<evidence type="ECO:0000313" key="8">
    <source>
        <dbReference type="EMBL" id="KAJ7317279.1"/>
    </source>
</evidence>
<dbReference type="SUPFAM" id="SSF56436">
    <property type="entry name" value="C-type lectin-like"/>
    <property type="match status" value="1"/>
</dbReference>
<dbReference type="InterPro" id="IPR050828">
    <property type="entry name" value="C-type_lectin/matrix_domain"/>
</dbReference>
<dbReference type="CDD" id="cd03593">
    <property type="entry name" value="CLECT_NK_receptors_like"/>
    <property type="match status" value="1"/>
</dbReference>
<dbReference type="PANTHER" id="PTHR45710">
    <property type="entry name" value="C-TYPE LECTIN DOMAIN-CONTAINING PROTEIN 180"/>
    <property type="match status" value="1"/>
</dbReference>
<dbReference type="Pfam" id="PF00059">
    <property type="entry name" value="Lectin_C"/>
    <property type="match status" value="1"/>
</dbReference>
<dbReference type="GO" id="GO:0005886">
    <property type="term" value="C:plasma membrane"/>
    <property type="evidence" value="ECO:0007669"/>
    <property type="project" value="UniProtKB-SubCell"/>
</dbReference>
<dbReference type="Proteomes" id="UP001142489">
    <property type="component" value="Unassembled WGS sequence"/>
</dbReference>